<feature type="domain" description="Prenylcysteine lyase" evidence="16">
    <location>
        <begin position="140"/>
        <end position="319"/>
    </location>
</feature>
<evidence type="ECO:0000256" key="5">
    <source>
        <dbReference type="ARBA" id="ARBA00022729"/>
    </source>
</evidence>
<evidence type="ECO:0000256" key="14">
    <source>
        <dbReference type="ARBA" id="ARBA00048495"/>
    </source>
</evidence>
<evidence type="ECO:0000256" key="13">
    <source>
        <dbReference type="ARBA" id="ARBA00047616"/>
    </source>
</evidence>
<dbReference type="Pfam" id="PF13450">
    <property type="entry name" value="NAD_binding_8"/>
    <property type="match status" value="1"/>
</dbReference>
<evidence type="ECO:0000256" key="3">
    <source>
        <dbReference type="ARBA" id="ARBA00009967"/>
    </source>
</evidence>
<name>A0ABV0PEX3_9TELE</name>
<evidence type="ECO:0000256" key="6">
    <source>
        <dbReference type="ARBA" id="ARBA00022827"/>
    </source>
</evidence>
<keyword evidence="7" id="KW-0560">Oxidoreductase</keyword>
<keyword evidence="9" id="KW-0458">Lysosome</keyword>
<comment type="function">
    <text evidence="12">Prenylcysteine oxidase that cleaves the thioether bond of prenyl-L-cysteines, such as farnesylcysteine and geranylgeranylcysteine. Only active against free prenylcysteines and not prenylcysteine residues within prenylated proteins or peptides. Involved in the final step in the degradation of prenylated proteins, by degrading prenylcysteines after the protein has been degraded.</text>
</comment>
<dbReference type="EMBL" id="JAHRIO010071415">
    <property type="protein sequence ID" value="MEQ2182010.1"/>
    <property type="molecule type" value="Genomic_DNA"/>
</dbReference>
<comment type="catalytic activity">
    <reaction evidence="14">
        <text>an S-polyprenyl-L-cysteine + O2 + H2O = a polyprenal + L-cysteine + H2O2</text>
        <dbReference type="Rhea" id="RHEA:53892"/>
        <dbReference type="Rhea" id="RHEA-COMP:13675"/>
        <dbReference type="Rhea" id="RHEA-COMP:13676"/>
        <dbReference type="ChEBI" id="CHEBI:15377"/>
        <dbReference type="ChEBI" id="CHEBI:15379"/>
        <dbReference type="ChEBI" id="CHEBI:16240"/>
        <dbReference type="ChEBI" id="CHEBI:35235"/>
        <dbReference type="ChEBI" id="CHEBI:137934"/>
        <dbReference type="ChEBI" id="CHEBI:137935"/>
        <dbReference type="EC" id="1.8.3.5"/>
    </reaction>
    <physiologicalReaction direction="left-to-right" evidence="14">
        <dbReference type="Rhea" id="RHEA:53893"/>
    </physiologicalReaction>
</comment>
<dbReference type="Gene3D" id="3.90.660.20">
    <property type="entry name" value="Protoporphyrinogen oxidase, mitochondrial, domain 2"/>
    <property type="match status" value="1"/>
</dbReference>
<comment type="catalytic activity">
    <reaction evidence="13">
        <text>S-(2E,6E)-farnesyl-L-cysteine + O2 + H2O = (2E,6E)-farnesal + L-cysteine + H2O2</text>
        <dbReference type="Rhea" id="RHEA:30231"/>
        <dbReference type="ChEBI" id="CHEBI:15377"/>
        <dbReference type="ChEBI" id="CHEBI:15379"/>
        <dbReference type="ChEBI" id="CHEBI:15894"/>
        <dbReference type="ChEBI" id="CHEBI:16240"/>
        <dbReference type="ChEBI" id="CHEBI:35235"/>
        <dbReference type="ChEBI" id="CHEBI:62141"/>
        <dbReference type="EC" id="1.8.3.5"/>
    </reaction>
    <physiologicalReaction direction="left-to-right" evidence="13">
        <dbReference type="Rhea" id="RHEA:30232"/>
    </physiologicalReaction>
</comment>
<keyword evidence="18" id="KW-1185">Reference proteome</keyword>
<dbReference type="PANTHER" id="PTHR15944">
    <property type="entry name" value="FARNESYLCYSTEINE LYASE"/>
    <property type="match status" value="1"/>
</dbReference>
<organism evidence="17 18">
    <name type="scientific">Goodea atripinnis</name>
    <dbReference type="NCBI Taxonomy" id="208336"/>
    <lineage>
        <taxon>Eukaryota</taxon>
        <taxon>Metazoa</taxon>
        <taxon>Chordata</taxon>
        <taxon>Craniata</taxon>
        <taxon>Vertebrata</taxon>
        <taxon>Euteleostomi</taxon>
        <taxon>Actinopterygii</taxon>
        <taxon>Neopterygii</taxon>
        <taxon>Teleostei</taxon>
        <taxon>Neoteleostei</taxon>
        <taxon>Acanthomorphata</taxon>
        <taxon>Ovalentaria</taxon>
        <taxon>Atherinomorphae</taxon>
        <taxon>Cyprinodontiformes</taxon>
        <taxon>Goodeidae</taxon>
        <taxon>Goodea</taxon>
    </lineage>
</organism>
<evidence type="ECO:0000256" key="15">
    <source>
        <dbReference type="ARBA" id="ARBA00049343"/>
    </source>
</evidence>
<keyword evidence="4" id="KW-0285">Flavoprotein</keyword>
<dbReference type="Gene3D" id="3.50.50.60">
    <property type="entry name" value="FAD/NAD(P)-binding domain"/>
    <property type="match status" value="1"/>
</dbReference>
<evidence type="ECO:0000256" key="2">
    <source>
        <dbReference type="ARBA" id="ARBA00004371"/>
    </source>
</evidence>
<evidence type="ECO:0000256" key="12">
    <source>
        <dbReference type="ARBA" id="ARBA00045287"/>
    </source>
</evidence>
<dbReference type="Pfam" id="PF07156">
    <property type="entry name" value="Prenylcys_lyase"/>
    <property type="match status" value="1"/>
</dbReference>
<dbReference type="Proteomes" id="UP001476798">
    <property type="component" value="Unassembled WGS sequence"/>
</dbReference>
<evidence type="ECO:0000259" key="16">
    <source>
        <dbReference type="Pfam" id="PF07156"/>
    </source>
</evidence>
<gene>
    <name evidence="17" type="ORF">GOODEAATRI_017642</name>
</gene>
<comment type="caution">
    <text evidence="17">The sequence shown here is derived from an EMBL/GenBank/DDBJ whole genome shotgun (WGS) entry which is preliminary data.</text>
</comment>
<proteinExistence type="inferred from homology"/>
<evidence type="ECO:0000256" key="9">
    <source>
        <dbReference type="ARBA" id="ARBA00023228"/>
    </source>
</evidence>
<evidence type="ECO:0000256" key="10">
    <source>
        <dbReference type="ARBA" id="ARBA00039077"/>
    </source>
</evidence>
<feature type="non-terminal residue" evidence="17">
    <location>
        <position position="1"/>
    </location>
</feature>
<evidence type="ECO:0000256" key="11">
    <source>
        <dbReference type="ARBA" id="ARBA00040608"/>
    </source>
</evidence>
<keyword evidence="6" id="KW-0274">FAD</keyword>
<dbReference type="InterPro" id="IPR017046">
    <property type="entry name" value="Prenylcysteine_Oxase1"/>
</dbReference>
<evidence type="ECO:0000256" key="7">
    <source>
        <dbReference type="ARBA" id="ARBA00023002"/>
    </source>
</evidence>
<keyword evidence="5" id="KW-0732">Signal</keyword>
<comment type="subcellular location">
    <subcellularLocation>
        <location evidence="2">Lysosome</location>
    </subcellularLocation>
</comment>
<comment type="catalytic activity">
    <reaction evidence="15">
        <text>[(2E,6E,10E)-geranylgeranyl]-L-cysteine + O2 + H2O = (2E,6E,10E)-geranylgeranial + L-cysteine + H2O2</text>
        <dbReference type="Rhea" id="RHEA:70407"/>
        <dbReference type="ChEBI" id="CHEBI:15377"/>
        <dbReference type="ChEBI" id="CHEBI:15379"/>
        <dbReference type="ChEBI" id="CHEBI:16240"/>
        <dbReference type="ChEBI" id="CHEBI:35235"/>
        <dbReference type="ChEBI" id="CHEBI:189549"/>
        <dbReference type="ChEBI" id="CHEBI:189554"/>
        <dbReference type="EC" id="1.8.3.5"/>
    </reaction>
    <physiologicalReaction direction="left-to-right" evidence="15">
        <dbReference type="Rhea" id="RHEA:70408"/>
    </physiologicalReaction>
</comment>
<evidence type="ECO:0000313" key="17">
    <source>
        <dbReference type="EMBL" id="MEQ2182010.1"/>
    </source>
</evidence>
<comment type="similarity">
    <text evidence="3">Belongs to the prenylcysteine oxidase family.</text>
</comment>
<accession>A0ABV0PEX3</accession>
<evidence type="ECO:0000313" key="18">
    <source>
        <dbReference type="Proteomes" id="UP001476798"/>
    </source>
</evidence>
<dbReference type="InterPro" id="IPR036188">
    <property type="entry name" value="FAD/NAD-bd_sf"/>
</dbReference>
<evidence type="ECO:0000256" key="1">
    <source>
        <dbReference type="ARBA" id="ARBA00001974"/>
    </source>
</evidence>
<dbReference type="SUPFAM" id="SSF51905">
    <property type="entry name" value="FAD/NAD(P)-binding domain"/>
    <property type="match status" value="1"/>
</dbReference>
<sequence length="330" mass="36410">RVQLCLTVFYFSVSAPCIAVVGAGIGGTAAAYYLREQFGPVVKIDVFESGTVGGRLATVKLGDYECPNAAVNPAIDRIYQYQQYGYSFSSVDKLLHAMGGNSFLTLMNQTLEEAMLGEGFSQVFLNDIVAPVTRVNFGQSGKSDITFSGFSPPIPTHYPGLYHRLAATLVHGTLNVSYLGTTEPASEFTVSDVLTTDSKGCAINSLSSLDPVHIPDGYKRPSASHPKVWKAFSSESLTQEQLQQMFLSYDSVSETVWLAYPSYRPLHRKTPPFVLHNRLYYLNPLEWAASCMEMSAISARNVALLAHHRWHEQAGKIDQEDLHTRLRGEL</sequence>
<keyword evidence="8" id="KW-0325">Glycoprotein</keyword>
<dbReference type="PANTHER" id="PTHR15944:SF3">
    <property type="entry name" value="PRENYLCYSTEINE OXIDASE 1"/>
    <property type="match status" value="1"/>
</dbReference>
<dbReference type="InterPro" id="IPR010795">
    <property type="entry name" value="Prenylcys_lyase"/>
</dbReference>
<dbReference type="EC" id="1.8.3.5" evidence="10"/>
<evidence type="ECO:0000256" key="8">
    <source>
        <dbReference type="ARBA" id="ARBA00023180"/>
    </source>
</evidence>
<comment type="cofactor">
    <cofactor evidence="1">
        <name>FAD</name>
        <dbReference type="ChEBI" id="CHEBI:57692"/>
    </cofactor>
</comment>
<reference evidence="17 18" key="1">
    <citation type="submission" date="2021-06" db="EMBL/GenBank/DDBJ databases">
        <authorList>
            <person name="Palmer J.M."/>
        </authorList>
    </citation>
    <scope>NUCLEOTIDE SEQUENCE [LARGE SCALE GENOMIC DNA]</scope>
    <source>
        <strain evidence="17 18">GA_2019</strain>
        <tissue evidence="17">Muscle</tissue>
    </source>
</reference>
<evidence type="ECO:0000256" key="4">
    <source>
        <dbReference type="ARBA" id="ARBA00022630"/>
    </source>
</evidence>
<protein>
    <recommendedName>
        <fullName evidence="11">Prenylcysteine oxidase 1</fullName>
        <ecNumber evidence="10">1.8.3.5</ecNumber>
    </recommendedName>
</protein>